<evidence type="ECO:0000256" key="8">
    <source>
        <dbReference type="ARBA" id="ARBA00023136"/>
    </source>
</evidence>
<evidence type="ECO:0000256" key="11">
    <source>
        <dbReference type="SAM" id="Phobius"/>
    </source>
</evidence>
<dbReference type="EMBL" id="BLXT01003831">
    <property type="protein sequence ID" value="GFO07043.1"/>
    <property type="molecule type" value="Genomic_DNA"/>
</dbReference>
<dbReference type="InterPro" id="IPR001708">
    <property type="entry name" value="YidC/ALB3/OXA1/COX18"/>
</dbReference>
<evidence type="ECO:0000256" key="5">
    <source>
        <dbReference type="ARBA" id="ARBA00022946"/>
    </source>
</evidence>
<feature type="non-terminal residue" evidence="13">
    <location>
        <position position="347"/>
    </location>
</feature>
<feature type="transmembrane region" description="Helical" evidence="11">
    <location>
        <begin position="251"/>
        <end position="272"/>
    </location>
</feature>
<keyword evidence="4" id="KW-0999">Mitochondrion inner membrane</keyword>
<evidence type="ECO:0000259" key="12">
    <source>
        <dbReference type="Pfam" id="PF02096"/>
    </source>
</evidence>
<feature type="region of interest" description="Disordered" evidence="10">
    <location>
        <begin position="84"/>
        <end position="103"/>
    </location>
</feature>
<organism evidence="13 14">
    <name type="scientific">Plakobranchus ocellatus</name>
    <dbReference type="NCBI Taxonomy" id="259542"/>
    <lineage>
        <taxon>Eukaryota</taxon>
        <taxon>Metazoa</taxon>
        <taxon>Spiralia</taxon>
        <taxon>Lophotrochozoa</taxon>
        <taxon>Mollusca</taxon>
        <taxon>Gastropoda</taxon>
        <taxon>Heterobranchia</taxon>
        <taxon>Euthyneura</taxon>
        <taxon>Panpulmonata</taxon>
        <taxon>Sacoglossa</taxon>
        <taxon>Placobranchoidea</taxon>
        <taxon>Plakobranchidae</taxon>
        <taxon>Plakobranchus</taxon>
    </lineage>
</organism>
<evidence type="ECO:0000256" key="4">
    <source>
        <dbReference type="ARBA" id="ARBA00022792"/>
    </source>
</evidence>
<accession>A0AAV4AIH3</accession>
<reference evidence="13 14" key="1">
    <citation type="journal article" date="2021" name="Elife">
        <title>Chloroplast acquisition without the gene transfer in kleptoplastic sea slugs, Plakobranchus ocellatus.</title>
        <authorList>
            <person name="Maeda T."/>
            <person name="Takahashi S."/>
            <person name="Yoshida T."/>
            <person name="Shimamura S."/>
            <person name="Takaki Y."/>
            <person name="Nagai Y."/>
            <person name="Toyoda A."/>
            <person name="Suzuki Y."/>
            <person name="Arimoto A."/>
            <person name="Ishii H."/>
            <person name="Satoh N."/>
            <person name="Nishiyama T."/>
            <person name="Hasebe M."/>
            <person name="Maruyama T."/>
            <person name="Minagawa J."/>
            <person name="Obokata J."/>
            <person name="Shigenobu S."/>
        </authorList>
    </citation>
    <scope>NUCLEOTIDE SEQUENCE [LARGE SCALE GENOMIC DNA]</scope>
</reference>
<dbReference type="CDD" id="cd20069">
    <property type="entry name" value="5TM_Oxa1-like"/>
    <property type="match status" value="1"/>
</dbReference>
<keyword evidence="5" id="KW-0809">Transit peptide</keyword>
<dbReference type="Pfam" id="PF02096">
    <property type="entry name" value="60KD_IMP"/>
    <property type="match status" value="1"/>
</dbReference>
<evidence type="ECO:0000313" key="14">
    <source>
        <dbReference type="Proteomes" id="UP000735302"/>
    </source>
</evidence>
<sequence>MAAYIARSNIGRLFPNHLSASIIRPDLNCLCHKQIHAFSSLRASLHTSRRIASKHCVLTSRVLSRRLGVQTSPLTTAFLRYNSSESGSTVVPNPSPDVSSTTSTSYLDPPAGYIPPAPPIPEASSVSGVDPALEVGLNALGEPSLQSLGLGSLWPSGLVQQGLEMLHVGLGLPWWGSIVAGTVIVRLCMFPIVVKAQKMSINMMNHMPTIQKLQLKFTQARQRGNMLEAMRYGGELGEYMKKHNVKPFGQMIMPLCQAPVFVSVFVGLRGMANLPVESMKEGGILFFTDLTITQPFYALPLMTALTFWLTIEAGVDGMNAQAQTHVMKWFLRLLPFAMWPFISNFPT</sequence>
<keyword evidence="3 9" id="KW-0812">Transmembrane</keyword>
<gene>
    <name evidence="13" type="ORF">PoB_003354800</name>
</gene>
<evidence type="ECO:0000256" key="6">
    <source>
        <dbReference type="ARBA" id="ARBA00022989"/>
    </source>
</evidence>
<dbReference type="GO" id="GO:0032979">
    <property type="term" value="P:protein insertion into mitochondrial inner membrane from matrix"/>
    <property type="evidence" value="ECO:0007669"/>
    <property type="project" value="TreeGrafter"/>
</dbReference>
<dbReference type="PANTHER" id="PTHR12428:SF66">
    <property type="entry name" value="MITOCHONDRIAL INNER MEMBRANE PROTEIN OXA1L"/>
    <property type="match status" value="1"/>
</dbReference>
<feature type="domain" description="Membrane insertase YidC/Oxa/ALB C-terminal" evidence="12">
    <location>
        <begin position="174"/>
        <end position="346"/>
    </location>
</feature>
<name>A0AAV4AIH3_9GAST</name>
<comment type="caution">
    <text evidence="13">The sequence shown here is derived from an EMBL/GenBank/DDBJ whole genome shotgun (WGS) entry which is preliminary data.</text>
</comment>
<evidence type="ECO:0000256" key="3">
    <source>
        <dbReference type="ARBA" id="ARBA00022692"/>
    </source>
</evidence>
<evidence type="ECO:0000256" key="7">
    <source>
        <dbReference type="ARBA" id="ARBA00023128"/>
    </source>
</evidence>
<comment type="subcellular location">
    <subcellularLocation>
        <location evidence="9">Membrane</location>
        <topology evidence="9">Multi-pass membrane protein</topology>
    </subcellularLocation>
    <subcellularLocation>
        <location evidence="1">Mitochondrion inner membrane</location>
        <topology evidence="1">Multi-pass membrane protein</topology>
    </subcellularLocation>
</comment>
<feature type="transmembrane region" description="Helical" evidence="11">
    <location>
        <begin position="329"/>
        <end position="346"/>
    </location>
</feature>
<evidence type="ECO:0000313" key="13">
    <source>
        <dbReference type="EMBL" id="GFO07043.1"/>
    </source>
</evidence>
<keyword evidence="8 11" id="KW-0472">Membrane</keyword>
<keyword evidence="7" id="KW-0496">Mitochondrion</keyword>
<evidence type="ECO:0000256" key="2">
    <source>
        <dbReference type="ARBA" id="ARBA00009877"/>
    </source>
</evidence>
<comment type="similarity">
    <text evidence="2 9">Belongs to the OXA1/ALB3/YidC family.</text>
</comment>
<dbReference type="PANTHER" id="PTHR12428">
    <property type="entry name" value="OXA1"/>
    <property type="match status" value="1"/>
</dbReference>
<evidence type="ECO:0000256" key="1">
    <source>
        <dbReference type="ARBA" id="ARBA00004448"/>
    </source>
</evidence>
<evidence type="ECO:0000256" key="10">
    <source>
        <dbReference type="SAM" id="MobiDB-lite"/>
    </source>
</evidence>
<keyword evidence="6 11" id="KW-1133">Transmembrane helix</keyword>
<keyword evidence="14" id="KW-1185">Reference proteome</keyword>
<proteinExistence type="inferred from homology"/>
<dbReference type="AlphaFoldDB" id="A0AAV4AIH3"/>
<dbReference type="InterPro" id="IPR028055">
    <property type="entry name" value="YidC/Oxa/ALB_C"/>
</dbReference>
<protein>
    <submittedName>
        <fullName evidence="13">Adenosylhomocysteinase</fullName>
    </submittedName>
</protein>
<dbReference type="GO" id="GO:0005743">
    <property type="term" value="C:mitochondrial inner membrane"/>
    <property type="evidence" value="ECO:0007669"/>
    <property type="project" value="UniProtKB-SubCell"/>
</dbReference>
<dbReference type="Proteomes" id="UP000735302">
    <property type="component" value="Unassembled WGS sequence"/>
</dbReference>
<evidence type="ECO:0000256" key="9">
    <source>
        <dbReference type="RuleBase" id="RU003945"/>
    </source>
</evidence>
<feature type="transmembrane region" description="Helical" evidence="11">
    <location>
        <begin position="284"/>
        <end position="309"/>
    </location>
</feature>
<feature type="transmembrane region" description="Helical" evidence="11">
    <location>
        <begin position="174"/>
        <end position="194"/>
    </location>
</feature>
<feature type="compositionally biased region" description="Low complexity" evidence="10">
    <location>
        <begin position="88"/>
        <end position="103"/>
    </location>
</feature>
<dbReference type="GO" id="GO:0032977">
    <property type="term" value="F:membrane insertase activity"/>
    <property type="evidence" value="ECO:0007669"/>
    <property type="project" value="InterPro"/>
</dbReference>